<sequence length="110" mass="12179">MAATPAPQPEQKDRKRKESILDLSKYLEKVIRVKFSGGREAAGVLKGYDPLLNLVLDNTTEFLRDPDDPYKLTEDTRMLGLVVCRGTSVVLICPVDGMESISNPFVPQDG</sequence>
<dbReference type="GO" id="GO:0097526">
    <property type="term" value="C:spliceosomal tri-snRNP complex"/>
    <property type="evidence" value="ECO:0007669"/>
    <property type="project" value="TreeGrafter"/>
</dbReference>
<dbReference type="InterPro" id="IPR001163">
    <property type="entry name" value="Sm_dom_euk/arc"/>
</dbReference>
<dbReference type="GO" id="GO:0005688">
    <property type="term" value="C:U6 snRNP"/>
    <property type="evidence" value="ECO:0007669"/>
    <property type="project" value="TreeGrafter"/>
</dbReference>
<evidence type="ECO:0000256" key="1">
    <source>
        <dbReference type="ARBA" id="ARBA00004123"/>
    </source>
</evidence>
<feature type="domain" description="Sm" evidence="12">
    <location>
        <begin position="18"/>
        <end position="98"/>
    </location>
</feature>
<dbReference type="InterPro" id="IPR047575">
    <property type="entry name" value="Sm"/>
</dbReference>
<evidence type="ECO:0000256" key="2">
    <source>
        <dbReference type="ARBA" id="ARBA00006850"/>
    </source>
</evidence>
<dbReference type="GO" id="GO:0000398">
    <property type="term" value="P:mRNA splicing, via spliceosome"/>
    <property type="evidence" value="ECO:0007669"/>
    <property type="project" value="InterPro"/>
</dbReference>
<dbReference type="SUPFAM" id="SSF50182">
    <property type="entry name" value="Sm-like ribonucleoproteins"/>
    <property type="match status" value="1"/>
</dbReference>
<gene>
    <name evidence="14" type="ORF">g.26646</name>
    <name evidence="13" type="ORF">g.26648</name>
</gene>
<evidence type="ECO:0000256" key="7">
    <source>
        <dbReference type="ARBA" id="ARBA00023187"/>
    </source>
</evidence>
<evidence type="ECO:0000256" key="4">
    <source>
        <dbReference type="ARBA" id="ARBA00022728"/>
    </source>
</evidence>
<keyword evidence="7" id="KW-0508">mRNA splicing</keyword>
<dbReference type="InterPro" id="IPR044641">
    <property type="entry name" value="Lsm7/SmG-like"/>
</dbReference>
<name>A0A1B6F600_9HEMI</name>
<accession>A0A1B6F600</accession>
<keyword evidence="3" id="KW-0507">mRNA processing</keyword>
<reference evidence="13" key="1">
    <citation type="submission" date="2015-11" db="EMBL/GenBank/DDBJ databases">
        <title>De novo transcriptome assembly of four potential Pierce s Disease insect vectors from Arizona vineyards.</title>
        <authorList>
            <person name="Tassone E.E."/>
        </authorList>
    </citation>
    <scope>NUCLEOTIDE SEQUENCE</scope>
</reference>
<keyword evidence="5" id="KW-0694">RNA-binding</keyword>
<evidence type="ECO:0000256" key="9">
    <source>
        <dbReference type="ARBA" id="ARBA00023274"/>
    </source>
</evidence>
<dbReference type="GO" id="GO:0003723">
    <property type="term" value="F:RNA binding"/>
    <property type="evidence" value="ECO:0007669"/>
    <property type="project" value="UniProtKB-KW"/>
</dbReference>
<proteinExistence type="inferred from homology"/>
<dbReference type="GO" id="GO:0005689">
    <property type="term" value="C:U12-type spliceosomal complex"/>
    <property type="evidence" value="ECO:0007669"/>
    <property type="project" value="TreeGrafter"/>
</dbReference>
<evidence type="ECO:0000313" key="13">
    <source>
        <dbReference type="EMBL" id="JAS45511.1"/>
    </source>
</evidence>
<organism evidence="13">
    <name type="scientific">Cuerna arida</name>
    <dbReference type="NCBI Taxonomy" id="1464854"/>
    <lineage>
        <taxon>Eukaryota</taxon>
        <taxon>Metazoa</taxon>
        <taxon>Ecdysozoa</taxon>
        <taxon>Arthropoda</taxon>
        <taxon>Hexapoda</taxon>
        <taxon>Insecta</taxon>
        <taxon>Pterygota</taxon>
        <taxon>Neoptera</taxon>
        <taxon>Paraneoptera</taxon>
        <taxon>Hemiptera</taxon>
        <taxon>Auchenorrhyncha</taxon>
        <taxon>Membracoidea</taxon>
        <taxon>Cicadellidae</taxon>
        <taxon>Cicadellinae</taxon>
        <taxon>Proconiini</taxon>
        <taxon>Cuerna</taxon>
    </lineage>
</organism>
<dbReference type="PROSITE" id="PS52002">
    <property type="entry name" value="SM"/>
    <property type="match status" value="1"/>
</dbReference>
<dbReference type="EMBL" id="GECZ01003960">
    <property type="protein sequence ID" value="JAS65809.1"/>
    <property type="molecule type" value="Transcribed_RNA"/>
</dbReference>
<comment type="subunit">
    <text evidence="10">Component of the precatalytic spliceosome (spliceosome B complex). Component of the U4/U6-U5 tri-snRNP complex, a building block of the precatalytic spliceosome (spliceosome B complex). The U4/U6-U5 tri-snRNP complex is composed of the U4, U6 and U5 snRNAs and at least PRPF3, PRPF4, PRPF6, PRPF8, PRPF31, SNRNP200, TXNL4A, SNRNP40, SNRPB, SNRPD1, SNRPD2, SNRPD3, SNRPE, SNRPF, SNRPG, DDX23, CD2BP2, PPIH, SNU13, EFTUD2, SART1 and USP39, plus LSM2, LSM3, LSM4, LSM5, LSM6, LSM7 and LSM8. LSM2, LSM3, LSM4, LSM5, LSM6, LSM7 and LSM8 form a heptameric, ring-shaped subcomplex (the LSM2-8 complex) that is part of the U4/U6-U5 tri-snRNP complex and the precatalytic spliceosome. Interacts with TACC1.</text>
</comment>
<dbReference type="GO" id="GO:1990726">
    <property type="term" value="C:Lsm1-7-Pat1 complex"/>
    <property type="evidence" value="ECO:0007669"/>
    <property type="project" value="TreeGrafter"/>
</dbReference>
<dbReference type="AlphaFoldDB" id="A0A1B6F600"/>
<evidence type="ECO:0000313" key="14">
    <source>
        <dbReference type="EMBL" id="JAS65809.1"/>
    </source>
</evidence>
<dbReference type="InterPro" id="IPR017132">
    <property type="entry name" value="Lsm7"/>
</dbReference>
<dbReference type="Pfam" id="PF01423">
    <property type="entry name" value="LSM"/>
    <property type="match status" value="1"/>
</dbReference>
<dbReference type="GO" id="GO:0000956">
    <property type="term" value="P:nuclear-transcribed mRNA catabolic process"/>
    <property type="evidence" value="ECO:0007669"/>
    <property type="project" value="InterPro"/>
</dbReference>
<dbReference type="InterPro" id="IPR010920">
    <property type="entry name" value="LSM_dom_sf"/>
</dbReference>
<dbReference type="GO" id="GO:0071004">
    <property type="term" value="C:U2-type prespliceosome"/>
    <property type="evidence" value="ECO:0007669"/>
    <property type="project" value="TreeGrafter"/>
</dbReference>
<comment type="similarity">
    <text evidence="2">Belongs to the snRNP Sm proteins family.</text>
</comment>
<evidence type="ECO:0000256" key="3">
    <source>
        <dbReference type="ARBA" id="ARBA00022664"/>
    </source>
</evidence>
<evidence type="ECO:0000256" key="11">
    <source>
        <dbReference type="ARBA" id="ARBA00067761"/>
    </source>
</evidence>
<evidence type="ECO:0000259" key="12">
    <source>
        <dbReference type="PROSITE" id="PS52002"/>
    </source>
</evidence>
<dbReference type="PANTHER" id="PTHR10553">
    <property type="entry name" value="SMALL NUCLEAR RIBONUCLEOPROTEIN"/>
    <property type="match status" value="1"/>
</dbReference>
<evidence type="ECO:0000256" key="6">
    <source>
        <dbReference type="ARBA" id="ARBA00022990"/>
    </source>
</evidence>
<dbReference type="GO" id="GO:0071013">
    <property type="term" value="C:catalytic step 2 spliceosome"/>
    <property type="evidence" value="ECO:0007669"/>
    <property type="project" value="TreeGrafter"/>
</dbReference>
<comment type="subcellular location">
    <subcellularLocation>
        <location evidence="1">Nucleus</location>
    </subcellularLocation>
</comment>
<keyword evidence="9" id="KW-0687">Ribonucleoprotein</keyword>
<dbReference type="SMART" id="SM00651">
    <property type="entry name" value="Sm"/>
    <property type="match status" value="1"/>
</dbReference>
<dbReference type="Gene3D" id="2.30.30.100">
    <property type="match status" value="1"/>
</dbReference>
<dbReference type="PANTHER" id="PTHR10553:SF5">
    <property type="entry name" value="U6 SNRNA-ASSOCIATED SM-LIKE PROTEIN LSM7"/>
    <property type="match status" value="1"/>
</dbReference>
<dbReference type="CDD" id="cd01729">
    <property type="entry name" value="LSm7"/>
    <property type="match status" value="1"/>
</dbReference>
<keyword evidence="4" id="KW-0747">Spliceosome</keyword>
<evidence type="ECO:0000256" key="10">
    <source>
        <dbReference type="ARBA" id="ARBA00065431"/>
    </source>
</evidence>
<evidence type="ECO:0000256" key="8">
    <source>
        <dbReference type="ARBA" id="ARBA00023242"/>
    </source>
</evidence>
<keyword evidence="6" id="KW-0007">Acetylation</keyword>
<keyword evidence="8" id="KW-0539">Nucleus</keyword>
<dbReference type="EMBL" id="GECZ01024258">
    <property type="protein sequence ID" value="JAS45511.1"/>
    <property type="molecule type" value="Transcribed_RNA"/>
</dbReference>
<protein>
    <recommendedName>
        <fullName evidence="11">U6 snRNA-associated Sm-like protein LSm7</fullName>
    </recommendedName>
</protein>
<dbReference type="FunFam" id="2.30.30.100:FF:000025">
    <property type="entry name" value="U6 snRNA-associated Sm-like protein LSm7"/>
    <property type="match status" value="1"/>
</dbReference>
<dbReference type="PIRSF" id="PIRSF037188">
    <property type="entry name" value="U6_snRNA_Lsm7"/>
    <property type="match status" value="1"/>
</dbReference>
<evidence type="ECO:0000256" key="5">
    <source>
        <dbReference type="ARBA" id="ARBA00022884"/>
    </source>
</evidence>